<dbReference type="Pfam" id="PF01037">
    <property type="entry name" value="AsnC_trans_reg"/>
    <property type="match status" value="1"/>
</dbReference>
<dbReference type="Proteomes" id="UP000736328">
    <property type="component" value="Unassembled WGS sequence"/>
</dbReference>
<feature type="domain" description="Transcription regulator AsnC/Lrp ligand binding" evidence="1">
    <location>
        <begin position="8"/>
        <end position="75"/>
    </location>
</feature>
<evidence type="ECO:0000313" key="3">
    <source>
        <dbReference type="Proteomes" id="UP000736328"/>
    </source>
</evidence>
<dbReference type="SUPFAM" id="SSF54909">
    <property type="entry name" value="Dimeric alpha+beta barrel"/>
    <property type="match status" value="1"/>
</dbReference>
<accession>A0A933MJ92</accession>
<reference evidence="2" key="1">
    <citation type="submission" date="2020-07" db="EMBL/GenBank/DDBJ databases">
        <title>Huge and variable diversity of episymbiotic CPR bacteria and DPANN archaea in groundwater ecosystems.</title>
        <authorList>
            <person name="He C.Y."/>
            <person name="Keren R."/>
            <person name="Whittaker M."/>
            <person name="Farag I.F."/>
            <person name="Doudna J."/>
            <person name="Cate J.H.D."/>
            <person name="Banfield J.F."/>
        </authorList>
    </citation>
    <scope>NUCLEOTIDE SEQUENCE</scope>
    <source>
        <strain evidence="2">NC_groundwater_1520_Pr4_B-0.1um_53_5</strain>
    </source>
</reference>
<dbReference type="InterPro" id="IPR019887">
    <property type="entry name" value="Tscrpt_reg_AsnC/Lrp_C"/>
</dbReference>
<evidence type="ECO:0000259" key="1">
    <source>
        <dbReference type="Pfam" id="PF01037"/>
    </source>
</evidence>
<sequence length="78" mass="8320">MIAAYEFINCDAGKAEAVVRALRKIKGVKQAHVVTGLHDIVAYVESPNLTELTKLIIAKIQGTKGVGRTVTCIVVNGN</sequence>
<dbReference type="InterPro" id="IPR011008">
    <property type="entry name" value="Dimeric_a/b-barrel"/>
</dbReference>
<dbReference type="Gene3D" id="3.30.70.920">
    <property type="match status" value="1"/>
</dbReference>
<proteinExistence type="predicted"/>
<dbReference type="AlphaFoldDB" id="A0A933MJ92"/>
<dbReference type="EMBL" id="JACQXR010000053">
    <property type="protein sequence ID" value="MBI4726439.1"/>
    <property type="molecule type" value="Genomic_DNA"/>
</dbReference>
<evidence type="ECO:0000313" key="2">
    <source>
        <dbReference type="EMBL" id="MBI4726439.1"/>
    </source>
</evidence>
<comment type="caution">
    <text evidence="2">The sequence shown here is derived from an EMBL/GenBank/DDBJ whole genome shotgun (WGS) entry which is preliminary data.</text>
</comment>
<name>A0A933MJ92_UNCT6</name>
<protein>
    <submittedName>
        <fullName evidence="2">Lrp/AsnC ligand binding domain-containing protein</fullName>
    </submittedName>
</protein>
<organism evidence="2 3">
    <name type="scientific">candidate division TA06 bacterium</name>
    <dbReference type="NCBI Taxonomy" id="2250710"/>
    <lineage>
        <taxon>Bacteria</taxon>
        <taxon>Bacteria division TA06</taxon>
    </lineage>
</organism>
<gene>
    <name evidence="2" type="ORF">HY768_04305</name>
</gene>